<keyword evidence="2" id="KW-1185">Reference proteome</keyword>
<dbReference type="EMBL" id="FNPI01000028">
    <property type="protein sequence ID" value="SDZ66819.1"/>
    <property type="molecule type" value="Genomic_DNA"/>
</dbReference>
<dbReference type="AlphaFoldDB" id="A0A1H3UYC9"/>
<evidence type="ECO:0000313" key="1">
    <source>
        <dbReference type="EMBL" id="SDZ66819.1"/>
    </source>
</evidence>
<sequence>MTGGGCLHEIGPLRAQFSVLSISICFRTACTASSFFFEGDASKESLWISLKHPQAFKAALCCSRDGIGGNFKKVHSSVSKMGLFLCAADRLCCEEMDLTAVNKWTAPAIALLPFPDTDNHSLILRRMSHSQD</sequence>
<accession>A0A1H3UYC9</accession>
<reference evidence="2" key="1">
    <citation type="submission" date="2016-10" db="EMBL/GenBank/DDBJ databases">
        <authorList>
            <person name="Varghese N."/>
            <person name="Submissions S."/>
        </authorList>
    </citation>
    <scope>NUCLEOTIDE SEQUENCE [LARGE SCALE GENOMIC DNA]</scope>
    <source>
        <strain evidence="2">SP</strain>
    </source>
</reference>
<gene>
    <name evidence="1" type="ORF">SAMN05421736_1289</name>
</gene>
<protein>
    <submittedName>
        <fullName evidence="1">Uncharacterized protein</fullName>
    </submittedName>
</protein>
<name>A0A1H3UYC9_9BACI</name>
<dbReference type="STRING" id="1503961.SAMN05421736_1289"/>
<dbReference type="Proteomes" id="UP000198935">
    <property type="component" value="Unassembled WGS sequence"/>
</dbReference>
<evidence type="ECO:0000313" key="2">
    <source>
        <dbReference type="Proteomes" id="UP000198935"/>
    </source>
</evidence>
<proteinExistence type="predicted"/>
<organism evidence="1 2">
    <name type="scientific">Evansella caseinilytica</name>
    <dbReference type="NCBI Taxonomy" id="1503961"/>
    <lineage>
        <taxon>Bacteria</taxon>
        <taxon>Bacillati</taxon>
        <taxon>Bacillota</taxon>
        <taxon>Bacilli</taxon>
        <taxon>Bacillales</taxon>
        <taxon>Bacillaceae</taxon>
        <taxon>Evansella</taxon>
    </lineage>
</organism>